<dbReference type="EMBL" id="JBGOOL010000004">
    <property type="protein sequence ID" value="MEZ8051941.1"/>
    <property type="molecule type" value="Genomic_DNA"/>
</dbReference>
<accession>A0ABV4KHL1</accession>
<dbReference type="RefSeq" id="WP_371707090.1">
    <property type="nucleotide sequence ID" value="NZ_JBFSVJ010000001.1"/>
</dbReference>
<protein>
    <submittedName>
        <fullName evidence="2">Uncharacterized protein</fullName>
    </submittedName>
</protein>
<feature type="transmembrane region" description="Helical" evidence="1">
    <location>
        <begin position="353"/>
        <end position="373"/>
    </location>
</feature>
<keyword evidence="3" id="KW-1185">Reference proteome</keyword>
<keyword evidence="1" id="KW-0812">Transmembrane</keyword>
<evidence type="ECO:0000313" key="2">
    <source>
        <dbReference type="EMBL" id="MEZ8051941.1"/>
    </source>
</evidence>
<evidence type="ECO:0000256" key="1">
    <source>
        <dbReference type="SAM" id="Phobius"/>
    </source>
</evidence>
<feature type="transmembrane region" description="Helical" evidence="1">
    <location>
        <begin position="267"/>
        <end position="287"/>
    </location>
</feature>
<feature type="transmembrane region" description="Helical" evidence="1">
    <location>
        <begin position="168"/>
        <end position="189"/>
    </location>
</feature>
<dbReference type="Proteomes" id="UP001569175">
    <property type="component" value="Unassembled WGS sequence"/>
</dbReference>
<sequence>MKRIFILPKSESFNKDIIIISVVWLLCATAIFFYKWESISTLVLNDNDDYMRFVQFQDWMNSGRWYLKPMDNFNAADGIVIHWSRFPDLILSVIAYPLLFVVDESTAYSLSISIVPLLYLLLYSLSCFYLCNHYFGERYRFLSMMFALFSPSVMHFIPGSIDHHNIQLILAILFLSLTPITVSQINQLWRVYAQSILLALSLWTGLDNILLFASFFIVYTVYCFFVSKSWFVYVSRLYLFCCVSVVISVLLNRPYNEFFYFKYDEVSFVIVVLFFVGWAFINNYNWFKFDSWPFGLRSFVFVILGVGYVTPVALLYPNITSALFVDYPPILQTYWLDHVSEAKSIFQYISENGLLSIDNYVLLVIPALLYPFFRVNNHHCTILYIIFVLNLFLAIFWQVRVIRLCFILSSPFQAYVVIRLSEFVKYSIFKVLIILLGAPLVMAFLVIAVGNDDFERNAVENDKKTLFRVLEEKGIESKVILTGIETGAPVLAHTNNRIIAAPYHRNIVGNQFLIEVMLEGDMSLAKDEIQAKNIDYIVIGNDAHLMVLKKSASEEALINKLYSSNVPSWLETIYDDVPDGYRIFRVRESL</sequence>
<keyword evidence="1" id="KW-1133">Transmembrane helix</keyword>
<feature type="transmembrane region" description="Helical" evidence="1">
    <location>
        <begin position="80"/>
        <end position="102"/>
    </location>
</feature>
<feature type="transmembrane region" description="Helical" evidence="1">
    <location>
        <begin position="12"/>
        <end position="34"/>
    </location>
</feature>
<feature type="transmembrane region" description="Helical" evidence="1">
    <location>
        <begin position="380"/>
        <end position="399"/>
    </location>
</feature>
<name>A0ABV4KHL1_9VIBR</name>
<organism evidence="2 3">
    <name type="scientific">Vibrio atlanticus</name>
    <dbReference type="NCBI Taxonomy" id="693153"/>
    <lineage>
        <taxon>Bacteria</taxon>
        <taxon>Pseudomonadati</taxon>
        <taxon>Pseudomonadota</taxon>
        <taxon>Gammaproteobacteria</taxon>
        <taxon>Vibrionales</taxon>
        <taxon>Vibrionaceae</taxon>
        <taxon>Vibrio</taxon>
    </lineage>
</organism>
<evidence type="ECO:0000313" key="3">
    <source>
        <dbReference type="Proteomes" id="UP001569175"/>
    </source>
</evidence>
<feature type="transmembrane region" description="Helical" evidence="1">
    <location>
        <begin position="237"/>
        <end position="255"/>
    </location>
</feature>
<comment type="caution">
    <text evidence="2">The sequence shown here is derived from an EMBL/GenBank/DDBJ whole genome shotgun (WGS) entry which is preliminary data.</text>
</comment>
<feature type="transmembrane region" description="Helical" evidence="1">
    <location>
        <begin position="114"/>
        <end position="135"/>
    </location>
</feature>
<keyword evidence="1" id="KW-0472">Membrane</keyword>
<feature type="transmembrane region" description="Helical" evidence="1">
    <location>
        <begin position="209"/>
        <end position="225"/>
    </location>
</feature>
<gene>
    <name evidence="2" type="ORF">ACED57_02095</name>
</gene>
<proteinExistence type="predicted"/>
<feature type="transmembrane region" description="Helical" evidence="1">
    <location>
        <begin position="428"/>
        <end position="449"/>
    </location>
</feature>
<feature type="transmembrane region" description="Helical" evidence="1">
    <location>
        <begin position="141"/>
        <end position="161"/>
    </location>
</feature>
<reference evidence="2 3" key="1">
    <citation type="submission" date="2024-06" db="EMBL/GenBank/DDBJ databases">
        <authorList>
            <person name="Steensen K."/>
            <person name="Seneca J."/>
            <person name="Bartlau N."/>
            <person name="Yu A.X."/>
            <person name="Polz M.F."/>
        </authorList>
    </citation>
    <scope>NUCLEOTIDE SEQUENCE [LARGE SCALE GENOMIC DNA]</scope>
    <source>
        <strain evidence="2 3">1F9</strain>
    </source>
</reference>
<feature type="transmembrane region" description="Helical" evidence="1">
    <location>
        <begin position="299"/>
        <end position="319"/>
    </location>
</feature>